<dbReference type="Proteomes" id="UP000334923">
    <property type="component" value="Unassembled WGS sequence"/>
</dbReference>
<reference evidence="2 3" key="1">
    <citation type="submission" date="2019-09" db="EMBL/GenBank/DDBJ databases">
        <authorList>
            <person name="Cremers G."/>
        </authorList>
    </citation>
    <scope>NUCLEOTIDE SEQUENCE [LARGE SCALE GENOMIC DNA]</scope>
    <source>
        <strain evidence="2">4A</strain>
    </source>
</reference>
<dbReference type="EMBL" id="CABFVA020000065">
    <property type="protein sequence ID" value="VVM06228.1"/>
    <property type="molecule type" value="Genomic_DNA"/>
</dbReference>
<accession>A0A5E6MAI1</accession>
<protein>
    <recommendedName>
        <fullName evidence="1">Resolvase/invertase-type recombinase catalytic domain-containing protein</fullName>
    </recommendedName>
</protein>
<feature type="domain" description="Resolvase/invertase-type recombinase catalytic" evidence="1">
    <location>
        <begin position="7"/>
        <end position="111"/>
    </location>
</feature>
<dbReference type="InterPro" id="IPR006119">
    <property type="entry name" value="Resolv_N"/>
</dbReference>
<dbReference type="GO" id="GO:0003677">
    <property type="term" value="F:DNA binding"/>
    <property type="evidence" value="ECO:0007669"/>
    <property type="project" value="InterPro"/>
</dbReference>
<dbReference type="AlphaFoldDB" id="A0A5E6MAI1"/>
<proteinExistence type="predicted"/>
<keyword evidence="3" id="KW-1185">Reference proteome</keyword>
<dbReference type="GO" id="GO:0000150">
    <property type="term" value="F:DNA strand exchange activity"/>
    <property type="evidence" value="ECO:0007669"/>
    <property type="project" value="InterPro"/>
</dbReference>
<dbReference type="SMART" id="SM00857">
    <property type="entry name" value="Resolvase"/>
    <property type="match status" value="1"/>
</dbReference>
<organism evidence="2 3">
    <name type="scientific">Methylacidimicrobium tartarophylax</name>
    <dbReference type="NCBI Taxonomy" id="1041768"/>
    <lineage>
        <taxon>Bacteria</taxon>
        <taxon>Pseudomonadati</taxon>
        <taxon>Verrucomicrobiota</taxon>
        <taxon>Methylacidimicrobium</taxon>
    </lineage>
</organism>
<evidence type="ECO:0000259" key="1">
    <source>
        <dbReference type="SMART" id="SM00857"/>
    </source>
</evidence>
<evidence type="ECO:0000313" key="3">
    <source>
        <dbReference type="Proteomes" id="UP000334923"/>
    </source>
</evidence>
<dbReference type="Pfam" id="PF00239">
    <property type="entry name" value="Resolvase"/>
    <property type="match status" value="1"/>
</dbReference>
<gene>
    <name evidence="2" type="ORF">MAMT_01067</name>
</gene>
<dbReference type="SUPFAM" id="SSF53041">
    <property type="entry name" value="Resolvase-like"/>
    <property type="match status" value="1"/>
</dbReference>
<dbReference type="CDD" id="cd00338">
    <property type="entry name" value="Ser_Recombinase"/>
    <property type="match status" value="1"/>
</dbReference>
<dbReference type="Gene3D" id="3.40.50.1390">
    <property type="entry name" value="Resolvase, N-terminal catalytic domain"/>
    <property type="match status" value="1"/>
</dbReference>
<name>A0A5E6MAI1_9BACT</name>
<sequence length="115" mass="12843">MTTPLRAALYLPVSLARQAEHDVSIRDQKRQGKTYCASCGYELVETYVEPGAAATNDRRPEFQRMIDAGTSKPASFDVVIVHSFSRFLREQAKANAERAQGMLQQSSRQAVCCRC</sequence>
<evidence type="ECO:0000313" key="2">
    <source>
        <dbReference type="EMBL" id="VVM06228.1"/>
    </source>
</evidence>
<dbReference type="InterPro" id="IPR036162">
    <property type="entry name" value="Resolvase-like_N_sf"/>
</dbReference>